<evidence type="ECO:0000256" key="2">
    <source>
        <dbReference type="ARBA" id="ARBA00012544"/>
    </source>
</evidence>
<reference evidence="9" key="1">
    <citation type="journal article" date="2014" name="Nat. Genet.">
        <title>Genome of the human hookworm Necator americanus.</title>
        <authorList>
            <person name="Tang Y.T."/>
            <person name="Gao X."/>
            <person name="Rosa B.A."/>
            <person name="Abubucker S."/>
            <person name="Hallsworth-Pepin K."/>
            <person name="Martin J."/>
            <person name="Tyagi R."/>
            <person name="Heizer E."/>
            <person name="Zhang X."/>
            <person name="Bhonagiri-Palsikar V."/>
            <person name="Minx P."/>
            <person name="Warren W.C."/>
            <person name="Wang Q."/>
            <person name="Zhan B."/>
            <person name="Hotez P.J."/>
            <person name="Sternberg P.W."/>
            <person name="Dougall A."/>
            <person name="Gaze S.T."/>
            <person name="Mulvenna J."/>
            <person name="Sotillo J."/>
            <person name="Ranganathan S."/>
            <person name="Rabelo E.M."/>
            <person name="Wilson R.K."/>
            <person name="Felgner P.L."/>
            <person name="Bethony J."/>
            <person name="Hawdon J.M."/>
            <person name="Gasser R.B."/>
            <person name="Loukas A."/>
            <person name="Mitreva M."/>
        </authorList>
    </citation>
    <scope>NUCLEOTIDE SEQUENCE [LARGE SCALE GENOMIC DNA]</scope>
</reference>
<proteinExistence type="inferred from homology"/>
<gene>
    <name evidence="8" type="ORF">NECAME_09792</name>
</gene>
<dbReference type="InterPro" id="IPR050271">
    <property type="entry name" value="UDP-glycosyltransferase"/>
</dbReference>
<name>W2TE34_NECAM</name>
<evidence type="ECO:0000256" key="6">
    <source>
        <dbReference type="ARBA" id="ARBA00047475"/>
    </source>
</evidence>
<dbReference type="EC" id="2.4.1.17" evidence="2"/>
<keyword evidence="7" id="KW-0812">Transmembrane</keyword>
<keyword evidence="3" id="KW-0328">Glycosyltransferase</keyword>
<organism evidence="8 9">
    <name type="scientific">Necator americanus</name>
    <name type="common">Human hookworm</name>
    <dbReference type="NCBI Taxonomy" id="51031"/>
    <lineage>
        <taxon>Eukaryota</taxon>
        <taxon>Metazoa</taxon>
        <taxon>Ecdysozoa</taxon>
        <taxon>Nematoda</taxon>
        <taxon>Chromadorea</taxon>
        <taxon>Rhabditida</taxon>
        <taxon>Rhabditina</taxon>
        <taxon>Rhabditomorpha</taxon>
        <taxon>Strongyloidea</taxon>
        <taxon>Ancylostomatidae</taxon>
        <taxon>Bunostominae</taxon>
        <taxon>Necator</taxon>
    </lineage>
</organism>
<dbReference type="SUPFAM" id="SSF53756">
    <property type="entry name" value="UDP-Glycosyltransferase/glycogen phosphorylase"/>
    <property type="match status" value="1"/>
</dbReference>
<accession>W2TE34</accession>
<evidence type="ECO:0000256" key="1">
    <source>
        <dbReference type="ARBA" id="ARBA00009995"/>
    </source>
</evidence>
<evidence type="ECO:0000256" key="3">
    <source>
        <dbReference type="ARBA" id="ARBA00022676"/>
    </source>
</evidence>
<comment type="catalytic activity">
    <reaction evidence="6">
        <text>glucuronate acceptor + UDP-alpha-D-glucuronate = acceptor beta-D-glucuronoside + UDP + H(+)</text>
        <dbReference type="Rhea" id="RHEA:21032"/>
        <dbReference type="ChEBI" id="CHEBI:15378"/>
        <dbReference type="ChEBI" id="CHEBI:58052"/>
        <dbReference type="ChEBI" id="CHEBI:58223"/>
        <dbReference type="ChEBI" id="CHEBI:132367"/>
        <dbReference type="ChEBI" id="CHEBI:132368"/>
        <dbReference type="EC" id="2.4.1.17"/>
    </reaction>
</comment>
<dbReference type="OrthoDB" id="5835829at2759"/>
<keyword evidence="5" id="KW-0732">Signal</keyword>
<keyword evidence="7" id="KW-0472">Membrane</keyword>
<protein>
    <recommendedName>
        <fullName evidence="2">glucuronosyltransferase</fullName>
        <ecNumber evidence="2">2.4.1.17</ecNumber>
    </recommendedName>
</protein>
<dbReference type="GO" id="GO:0015020">
    <property type="term" value="F:glucuronosyltransferase activity"/>
    <property type="evidence" value="ECO:0007669"/>
    <property type="project" value="UniProtKB-EC"/>
</dbReference>
<dbReference type="InterPro" id="IPR002213">
    <property type="entry name" value="UDP_glucos_trans"/>
</dbReference>
<dbReference type="PANTHER" id="PTHR48043">
    <property type="entry name" value="EG:EG0003.4 PROTEIN-RELATED"/>
    <property type="match status" value="1"/>
</dbReference>
<dbReference type="KEGG" id="nai:NECAME_09792"/>
<dbReference type="Pfam" id="PF00201">
    <property type="entry name" value="UDPGT"/>
    <property type="match status" value="1"/>
</dbReference>
<dbReference type="STRING" id="51031.W2TE34"/>
<keyword evidence="7" id="KW-1133">Transmembrane helix</keyword>
<dbReference type="OMA" id="ANTANYW"/>
<evidence type="ECO:0000256" key="5">
    <source>
        <dbReference type="ARBA" id="ARBA00022729"/>
    </source>
</evidence>
<evidence type="ECO:0000313" key="8">
    <source>
        <dbReference type="EMBL" id="ETN79456.1"/>
    </source>
</evidence>
<keyword evidence="4" id="KW-0808">Transferase</keyword>
<dbReference type="PANTHER" id="PTHR48043:SF145">
    <property type="entry name" value="FI06409P-RELATED"/>
    <property type="match status" value="1"/>
</dbReference>
<dbReference type="EMBL" id="KI659469">
    <property type="protein sequence ID" value="ETN79456.1"/>
    <property type="molecule type" value="Genomic_DNA"/>
</dbReference>
<dbReference type="Proteomes" id="UP000053676">
    <property type="component" value="Unassembled WGS sequence"/>
</dbReference>
<dbReference type="AlphaFoldDB" id="W2TE34"/>
<keyword evidence="9" id="KW-1185">Reference proteome</keyword>
<dbReference type="Gene3D" id="3.40.50.2000">
    <property type="entry name" value="Glycogen Phosphorylase B"/>
    <property type="match status" value="1"/>
</dbReference>
<evidence type="ECO:0000313" key="9">
    <source>
        <dbReference type="Proteomes" id="UP000053676"/>
    </source>
</evidence>
<feature type="transmembrane region" description="Helical" evidence="7">
    <location>
        <begin position="118"/>
        <end position="137"/>
    </location>
</feature>
<evidence type="ECO:0000256" key="4">
    <source>
        <dbReference type="ARBA" id="ARBA00022679"/>
    </source>
</evidence>
<evidence type="ECO:0000256" key="7">
    <source>
        <dbReference type="SAM" id="Phobius"/>
    </source>
</evidence>
<sequence length="154" mass="17597">MNSVLEAIFCGKPMVTIPLFVDQALNAKNMKRRGLAVVVEKDELDKDTLIAAIRQTLPANSSYALKAAKVAKYLRGRPDAARAEIVRWVKLVAEEGRMDHLVLASRDMSFIQYFCLDIIAYLLAQFLVTLFLIYRVLKFVYLRCRISIVKRKTE</sequence>
<comment type="similarity">
    <text evidence="1">Belongs to the UDP-glycosyltransferase family.</text>
</comment>